<accession>A0ABR2RKM0</accession>
<evidence type="ECO:0000313" key="5">
    <source>
        <dbReference type="Proteomes" id="UP001396334"/>
    </source>
</evidence>
<dbReference type="InterPro" id="IPR046431">
    <property type="entry name" value="FAF_dom"/>
</dbReference>
<evidence type="ECO:0000256" key="1">
    <source>
        <dbReference type="ARBA" id="ARBA00008690"/>
    </source>
</evidence>
<dbReference type="PANTHER" id="PTHR33155">
    <property type="entry name" value="FANTASTIC FOUR-LIKE PROTEIN (DUF3049)"/>
    <property type="match status" value="1"/>
</dbReference>
<feature type="region of interest" description="Disordered" evidence="2">
    <location>
        <begin position="250"/>
        <end position="286"/>
    </location>
</feature>
<protein>
    <recommendedName>
        <fullName evidence="3">FAF domain-containing protein</fullName>
    </recommendedName>
</protein>
<proteinExistence type="inferred from homology"/>
<dbReference type="Proteomes" id="UP001396334">
    <property type="component" value="Unassembled WGS sequence"/>
</dbReference>
<reference evidence="4 5" key="1">
    <citation type="journal article" date="2024" name="G3 (Bethesda)">
        <title>Genome assembly of Hibiscus sabdariffa L. provides insights into metabolisms of medicinal natural products.</title>
        <authorList>
            <person name="Kim T."/>
        </authorList>
    </citation>
    <scope>NUCLEOTIDE SEQUENCE [LARGE SCALE GENOMIC DNA]</scope>
    <source>
        <strain evidence="4">TK-2024</strain>
        <tissue evidence="4">Old leaves</tissue>
    </source>
</reference>
<dbReference type="Pfam" id="PF11250">
    <property type="entry name" value="FAF"/>
    <property type="match status" value="1"/>
</dbReference>
<organism evidence="4 5">
    <name type="scientific">Hibiscus sabdariffa</name>
    <name type="common">roselle</name>
    <dbReference type="NCBI Taxonomy" id="183260"/>
    <lineage>
        <taxon>Eukaryota</taxon>
        <taxon>Viridiplantae</taxon>
        <taxon>Streptophyta</taxon>
        <taxon>Embryophyta</taxon>
        <taxon>Tracheophyta</taxon>
        <taxon>Spermatophyta</taxon>
        <taxon>Magnoliopsida</taxon>
        <taxon>eudicotyledons</taxon>
        <taxon>Gunneridae</taxon>
        <taxon>Pentapetalae</taxon>
        <taxon>rosids</taxon>
        <taxon>malvids</taxon>
        <taxon>Malvales</taxon>
        <taxon>Malvaceae</taxon>
        <taxon>Malvoideae</taxon>
        <taxon>Hibiscus</taxon>
    </lineage>
</organism>
<comment type="similarity">
    <text evidence="1">Belongs to the fantastic four family.</text>
</comment>
<feature type="compositionally biased region" description="Acidic residues" evidence="2">
    <location>
        <begin position="309"/>
        <end position="329"/>
    </location>
</feature>
<feature type="domain" description="FAF" evidence="3">
    <location>
        <begin position="193"/>
        <end position="245"/>
    </location>
</feature>
<keyword evidence="5" id="KW-1185">Reference proteome</keyword>
<feature type="region of interest" description="Disordered" evidence="2">
    <location>
        <begin position="300"/>
        <end position="355"/>
    </location>
</feature>
<dbReference type="EMBL" id="JBBPBN010000022">
    <property type="protein sequence ID" value="KAK9013496.1"/>
    <property type="molecule type" value="Genomic_DNA"/>
</dbReference>
<evidence type="ECO:0000259" key="3">
    <source>
        <dbReference type="Pfam" id="PF11250"/>
    </source>
</evidence>
<name>A0ABR2RKM0_9ROSI</name>
<evidence type="ECO:0000256" key="2">
    <source>
        <dbReference type="SAM" id="MobiDB-lite"/>
    </source>
</evidence>
<feature type="region of interest" description="Disordered" evidence="2">
    <location>
        <begin position="38"/>
        <end position="69"/>
    </location>
</feature>
<comment type="caution">
    <text evidence="4">The sequence shown here is derived from an EMBL/GenBank/DDBJ whole genome shotgun (WGS) entry which is preliminary data.</text>
</comment>
<sequence length="380" mass="41842">MFSSDCQGFQLSLETRVVESQCLRLKLSPSAIIIDTTEPESLSYGEGKSTGITDDDDDNGNDRKPIGNPKADFGGWSFLQSLDSCKDSTEHKEIYVHPLAKSSACNLSDKSLDMCTESLGSETGSEIGDCSDDILFLSSETVGCDSPKRRENSVSRGMSRSSIFPPPLTSISGSGSTVSYNPLNIRKMSHGGRFPPPLTSISGSNGVHITSHREGGRLVLQAVSVPTCHTYMHAERSEGRLRLSLLKEVTPNTPISDDQDGEEVVDDDQEEEKKEGEVNEEQSEGKLSLCHSKDITPIFEYKDDKHEEQEQEEVTEEDELVNGENEVEEEKCHWGDEGMNVKSGKGNLPRPSSCKERRRRHKGFLAWDLGAIPGGYLESF</sequence>
<gene>
    <name evidence="4" type="ORF">V6N11_041503</name>
</gene>
<dbReference type="InterPro" id="IPR021410">
    <property type="entry name" value="FAF"/>
</dbReference>
<feature type="compositionally biased region" description="Acidic residues" evidence="2">
    <location>
        <begin position="257"/>
        <end position="270"/>
    </location>
</feature>
<evidence type="ECO:0000313" key="4">
    <source>
        <dbReference type="EMBL" id="KAK9013496.1"/>
    </source>
</evidence>
<dbReference type="PANTHER" id="PTHR33155:SF8">
    <property type="entry name" value="PROTEIN FANTASTIC FOUR 1"/>
    <property type="match status" value="1"/>
</dbReference>
<feature type="region of interest" description="Disordered" evidence="2">
    <location>
        <begin position="146"/>
        <end position="170"/>
    </location>
</feature>